<reference evidence="2 3" key="2">
    <citation type="submission" date="2021-12" db="EMBL/GenBank/DDBJ databases">
        <title>Antimicrobial susceptibility of Lactobacillus delbrueckii subsp. lactis obtained from milk products and other habitats.</title>
        <authorList>
            <person name="Shani N."/>
        </authorList>
    </citation>
    <scope>NUCLEOTIDE SEQUENCE [LARGE SCALE GENOMIC DNA]</scope>
    <source>
        <strain evidence="2 3">FAM 21755</strain>
    </source>
</reference>
<dbReference type="EMBL" id="JAJNUY010000025">
    <property type="protein sequence ID" value="MCD5563720.1"/>
    <property type="molecule type" value="Genomic_DNA"/>
</dbReference>
<evidence type="ECO:0000313" key="1">
    <source>
        <dbReference type="EMBL" id="AZA16555.1"/>
    </source>
</evidence>
<dbReference type="AlphaFoldDB" id="A0A061BZD3"/>
<dbReference type="Proteomes" id="UP001200334">
    <property type="component" value="Unassembled WGS sequence"/>
</dbReference>
<name>A0A061BZD3_LACDL</name>
<reference evidence="1" key="1">
    <citation type="submission" date="2018-07" db="EMBL/GenBank/DDBJ databases">
        <authorList>
            <person name="Somerville V."/>
        </authorList>
    </citation>
    <scope>NUCLEOTIDE SEQUENCE</scope>
    <source>
        <strain evidence="1">NWC_2_2</strain>
    </source>
</reference>
<evidence type="ECO:0000313" key="2">
    <source>
        <dbReference type="EMBL" id="MCD5563720.1"/>
    </source>
</evidence>
<dbReference type="RefSeq" id="WP_003617187.1">
    <property type="nucleotide sequence ID" value="NZ_BJLO01000022.1"/>
</dbReference>
<sequence length="93" mass="10298">MLLEDFLQLLAGLGGQNVLYLQVQDQTLPLSKFILAREDCQLLCGGQAMTLAKFRQLTGKGSKSIPLSFCWQEKEIPVYGVQILPAEGKIICK</sequence>
<dbReference type="EMBL" id="CP031023">
    <property type="protein sequence ID" value="AZA16555.1"/>
    <property type="molecule type" value="Genomic_DNA"/>
</dbReference>
<accession>A0A061BZD3</accession>
<protein>
    <submittedName>
        <fullName evidence="1">Uncharacterized protein</fullName>
    </submittedName>
</protein>
<proteinExistence type="predicted"/>
<dbReference type="OrthoDB" id="2323404at2"/>
<organism evidence="1">
    <name type="scientific">Lactobacillus delbrueckii subsp. lactis</name>
    <dbReference type="NCBI Taxonomy" id="29397"/>
    <lineage>
        <taxon>Bacteria</taxon>
        <taxon>Bacillati</taxon>
        <taxon>Bacillota</taxon>
        <taxon>Bacilli</taxon>
        <taxon>Lactobacillales</taxon>
        <taxon>Lactobacillaceae</taxon>
        <taxon>Lactobacillus</taxon>
    </lineage>
</organism>
<gene>
    <name evidence="1" type="ORF">DQL93_08685</name>
    <name evidence="2" type="ORF">LOB85_06300</name>
</gene>
<evidence type="ECO:0000313" key="3">
    <source>
        <dbReference type="Proteomes" id="UP001200334"/>
    </source>
</evidence>